<organism evidence="3 4">
    <name type="scientific">Phytophthora sojae (strain P6497)</name>
    <name type="common">Soybean stem and root rot agent</name>
    <name type="synonym">Phytophthora megasperma f. sp. glycines</name>
    <dbReference type="NCBI Taxonomy" id="1094619"/>
    <lineage>
        <taxon>Eukaryota</taxon>
        <taxon>Sar</taxon>
        <taxon>Stramenopiles</taxon>
        <taxon>Oomycota</taxon>
        <taxon>Peronosporomycetes</taxon>
        <taxon>Peronosporales</taxon>
        <taxon>Peronosporaceae</taxon>
        <taxon>Phytophthora</taxon>
    </lineage>
</organism>
<feature type="transmembrane region" description="Helical" evidence="2">
    <location>
        <begin position="123"/>
        <end position="143"/>
    </location>
</feature>
<dbReference type="GeneID" id="20640969"/>
<keyword evidence="2" id="KW-0472">Membrane</keyword>
<dbReference type="AlphaFoldDB" id="G4YGV5"/>
<reference evidence="3 4" key="1">
    <citation type="journal article" date="2006" name="Science">
        <title>Phytophthora genome sequences uncover evolutionary origins and mechanisms of pathogenesis.</title>
        <authorList>
            <person name="Tyler B.M."/>
            <person name="Tripathy S."/>
            <person name="Zhang X."/>
            <person name="Dehal P."/>
            <person name="Jiang R.H."/>
            <person name="Aerts A."/>
            <person name="Arredondo F.D."/>
            <person name="Baxter L."/>
            <person name="Bensasson D."/>
            <person name="Beynon J.L."/>
            <person name="Chapman J."/>
            <person name="Damasceno C.M."/>
            <person name="Dorrance A.E."/>
            <person name="Dou D."/>
            <person name="Dickerman A.W."/>
            <person name="Dubchak I.L."/>
            <person name="Garbelotto M."/>
            <person name="Gijzen M."/>
            <person name="Gordon S.G."/>
            <person name="Govers F."/>
            <person name="Grunwald N.J."/>
            <person name="Huang W."/>
            <person name="Ivors K.L."/>
            <person name="Jones R.W."/>
            <person name="Kamoun S."/>
            <person name="Krampis K."/>
            <person name="Lamour K.H."/>
            <person name="Lee M.K."/>
            <person name="McDonald W.H."/>
            <person name="Medina M."/>
            <person name="Meijer H.J."/>
            <person name="Nordberg E.K."/>
            <person name="Maclean D.J."/>
            <person name="Ospina-Giraldo M.D."/>
            <person name="Morris P.F."/>
            <person name="Phuntumart V."/>
            <person name="Putnam N.H."/>
            <person name="Rash S."/>
            <person name="Rose J.K."/>
            <person name="Sakihama Y."/>
            <person name="Salamov A.A."/>
            <person name="Savidor A."/>
            <person name="Scheuring C.F."/>
            <person name="Smith B.M."/>
            <person name="Sobral B.W."/>
            <person name="Terry A."/>
            <person name="Torto-Alalibo T.A."/>
            <person name="Win J."/>
            <person name="Xu Z."/>
            <person name="Zhang H."/>
            <person name="Grigoriev I.V."/>
            <person name="Rokhsar D.S."/>
            <person name="Boore J.L."/>
        </authorList>
    </citation>
    <scope>NUCLEOTIDE SEQUENCE [LARGE SCALE GENOMIC DNA]</scope>
    <source>
        <strain evidence="3 4">P6497</strain>
    </source>
</reference>
<dbReference type="EMBL" id="JH159151">
    <property type="protein sequence ID" value="EGZ27436.1"/>
    <property type="molecule type" value="Genomic_DNA"/>
</dbReference>
<protein>
    <recommendedName>
        <fullName evidence="5">Transmembrane protein</fullName>
    </recommendedName>
</protein>
<accession>G4YGV5</accession>
<name>G4YGV5_PHYSP</name>
<keyword evidence="4" id="KW-1185">Reference proteome</keyword>
<evidence type="ECO:0000313" key="4">
    <source>
        <dbReference type="Proteomes" id="UP000002640"/>
    </source>
</evidence>
<gene>
    <name evidence="3" type="ORF">PHYSODRAFT_293327</name>
</gene>
<sequence>MPLHNIKRKVAKWLHWLQDLKTEHQYLGRYSVEKLCAFHAYQEKTSIYRVVAVIALTPLPTALTLWGLDCLPLRDPRGGAKRHTTTFLLSILSHAIMTYMFLLAGKQAVGLNHRGTRYTHKKVALISICVAVCLELWWIIWAFEWRFPIPYREFLGVPSWGMLTVLFNYVLAKDELTRAWERLRHYVPVVGTQMLLFYFLLFLSVGFAAVPWWAQVTMIFLIPVVKLSIKRALWKYARNLNDISADVTICMVEISGSLYQTVCMNYVQSNLMALLLMALDFVQAAHEAQVYVRHDYISDSKSTLHAAVRIVESALYSGTVEKSTADNPVGLEEYTENIQETKQLHDHLHPEQLPRVRPVIKPQSSFRDLQFEPEPSKESVSDVMVCLLRKGVSWRRRRKHRTSRRQQMYSTDDQGSPKKAKGKSKRKTLSKVKFHRSSAASTPRYSNGEIGSGSASSHSVGVGGINISREAATSIFINSNVI</sequence>
<feature type="compositionally biased region" description="Basic residues" evidence="1">
    <location>
        <begin position="418"/>
        <end position="436"/>
    </location>
</feature>
<evidence type="ECO:0000256" key="2">
    <source>
        <dbReference type="SAM" id="Phobius"/>
    </source>
</evidence>
<proteinExistence type="predicted"/>
<feature type="transmembrane region" description="Helical" evidence="2">
    <location>
        <begin position="47"/>
        <end position="66"/>
    </location>
</feature>
<dbReference type="Proteomes" id="UP000002640">
    <property type="component" value="Unassembled WGS sequence"/>
</dbReference>
<feature type="transmembrane region" description="Helical" evidence="2">
    <location>
        <begin position="183"/>
        <end position="206"/>
    </location>
</feature>
<evidence type="ECO:0000313" key="3">
    <source>
        <dbReference type="EMBL" id="EGZ27436.1"/>
    </source>
</evidence>
<dbReference type="KEGG" id="psoj:PHYSODRAFT_293327"/>
<keyword evidence="2" id="KW-1133">Transmembrane helix</keyword>
<keyword evidence="2" id="KW-0812">Transmembrane</keyword>
<feature type="transmembrane region" description="Helical" evidence="2">
    <location>
        <begin position="155"/>
        <end position="171"/>
    </location>
</feature>
<dbReference type="InParanoid" id="G4YGV5"/>
<feature type="transmembrane region" description="Helical" evidence="2">
    <location>
        <begin position="86"/>
        <end position="103"/>
    </location>
</feature>
<feature type="region of interest" description="Disordered" evidence="1">
    <location>
        <begin position="396"/>
        <end position="459"/>
    </location>
</feature>
<evidence type="ECO:0000256" key="1">
    <source>
        <dbReference type="SAM" id="MobiDB-lite"/>
    </source>
</evidence>
<dbReference type="RefSeq" id="XP_009514711.1">
    <property type="nucleotide sequence ID" value="XM_009516416.1"/>
</dbReference>
<evidence type="ECO:0008006" key="5">
    <source>
        <dbReference type="Google" id="ProtNLM"/>
    </source>
</evidence>